<reference evidence="7" key="3">
    <citation type="submission" date="2025-09" db="UniProtKB">
        <authorList>
            <consortium name="Ensembl"/>
        </authorList>
    </citation>
    <scope>IDENTIFICATION</scope>
</reference>
<dbReference type="STRING" id="13616.ENSMODP00000025777"/>
<proteinExistence type="predicted"/>
<evidence type="ECO:0000256" key="2">
    <source>
        <dbReference type="ARBA" id="ARBA00021994"/>
    </source>
</evidence>
<sequence length="95" mass="10570">MKLQKRKAGKKVEWSSDTVDNEHLGRLSSKCCCIYEKPPAFGESSTENYDEDDDESCGHSQSVPSHRKRQHLANPVLSQPSFLSSLTPPNPDLAP</sequence>
<evidence type="ECO:0000256" key="6">
    <source>
        <dbReference type="SAM" id="MobiDB-lite"/>
    </source>
</evidence>
<evidence type="ECO:0000256" key="5">
    <source>
        <dbReference type="ARBA" id="ARBA00046184"/>
    </source>
</evidence>
<dbReference type="InParanoid" id="F6ZBG1"/>
<dbReference type="GeneTree" id="ENSGT00390000001153"/>
<evidence type="ECO:0000256" key="3">
    <source>
        <dbReference type="ARBA" id="ARBA00023272"/>
    </source>
</evidence>
<name>F6ZBG1_MONDO</name>
<dbReference type="InterPro" id="IPR011107">
    <property type="entry name" value="PPI_Ypi1"/>
</dbReference>
<keyword evidence="3" id="KW-0650">Protein phosphatase inhibitor</keyword>
<dbReference type="GO" id="GO:0004865">
    <property type="term" value="F:protein serine/threonine phosphatase inhibitor activity"/>
    <property type="evidence" value="ECO:0000318"/>
    <property type="project" value="GO_Central"/>
</dbReference>
<evidence type="ECO:0000256" key="4">
    <source>
        <dbReference type="ARBA" id="ARBA00031039"/>
    </source>
</evidence>
<evidence type="ECO:0000313" key="8">
    <source>
        <dbReference type="Proteomes" id="UP000002280"/>
    </source>
</evidence>
<dbReference type="PANTHER" id="PTHR20835:SF0">
    <property type="entry name" value="E3 UBIQUITIN-PROTEIN LIGASE PPP1R11"/>
    <property type="match status" value="1"/>
</dbReference>
<comment type="subunit">
    <text evidence="1">Interacts with TLR2 and UBE2D2.</text>
</comment>
<dbReference type="Proteomes" id="UP000002280">
    <property type="component" value="Chromosome 5"/>
</dbReference>
<evidence type="ECO:0000313" key="7">
    <source>
        <dbReference type="Ensembl" id="ENSMODP00000025777.3"/>
    </source>
</evidence>
<dbReference type="PANTHER" id="PTHR20835">
    <property type="entry name" value="E3 UBIQUITIN-PROTEIN LIGASE PPP1R11-RELATED"/>
    <property type="match status" value="1"/>
</dbReference>
<dbReference type="HOGENOM" id="CLU_098333_6_2_1"/>
<feature type="region of interest" description="Disordered" evidence="6">
    <location>
        <begin position="40"/>
        <end position="95"/>
    </location>
</feature>
<keyword evidence="8" id="KW-1185">Reference proteome</keyword>
<dbReference type="eggNOG" id="KOG4102">
    <property type="taxonomic scope" value="Eukaryota"/>
</dbReference>
<reference evidence="7" key="2">
    <citation type="submission" date="2025-08" db="UniProtKB">
        <authorList>
            <consortium name="Ensembl"/>
        </authorList>
    </citation>
    <scope>IDENTIFICATION</scope>
</reference>
<organism evidence="7 8">
    <name type="scientific">Monodelphis domestica</name>
    <name type="common">Gray short-tailed opossum</name>
    <dbReference type="NCBI Taxonomy" id="13616"/>
    <lineage>
        <taxon>Eukaryota</taxon>
        <taxon>Metazoa</taxon>
        <taxon>Chordata</taxon>
        <taxon>Craniata</taxon>
        <taxon>Vertebrata</taxon>
        <taxon>Euteleostomi</taxon>
        <taxon>Mammalia</taxon>
        <taxon>Metatheria</taxon>
        <taxon>Didelphimorphia</taxon>
        <taxon>Didelphidae</taxon>
        <taxon>Monodelphis</taxon>
    </lineage>
</organism>
<dbReference type="Pfam" id="PF07491">
    <property type="entry name" value="PPI_Ypi1"/>
    <property type="match status" value="1"/>
</dbReference>
<dbReference type="GO" id="GO:0008157">
    <property type="term" value="F:protein phosphatase 1 binding"/>
    <property type="evidence" value="ECO:0000318"/>
    <property type="project" value="GO_Central"/>
</dbReference>
<comment type="function">
    <text evidence="5">Atypical E3 ubiquitin-protein ligase which ubiquitinates TLR2 at 'Lys-754' leading to its degradation by the proteasome. Plays a role in regulating inflammatory cytokine release and gram-positive bacterial clearance by functioning, in part, through the ubiquitination and degradation of TLR2. Inhibitor of protein phosphatase 1.</text>
</comment>
<dbReference type="Bgee" id="ENSMODG00000020608">
    <property type="expression patterns" value="Expressed in testis and 12 other cell types or tissues"/>
</dbReference>
<feature type="compositionally biased region" description="Polar residues" evidence="6">
    <location>
        <begin position="76"/>
        <end position="87"/>
    </location>
</feature>
<protein>
    <recommendedName>
        <fullName evidence="2">E3 ubiquitin-protein ligase PPP1R11</fullName>
    </recommendedName>
    <alternativeName>
        <fullName evidence="4">Protein phosphatase 1 regulatory subunit 11</fullName>
    </alternativeName>
</protein>
<dbReference type="AlphaFoldDB" id="F6ZBG1"/>
<accession>F6ZBG1</accession>
<dbReference type="GO" id="GO:0005634">
    <property type="term" value="C:nucleus"/>
    <property type="evidence" value="ECO:0000318"/>
    <property type="project" value="GO_Central"/>
</dbReference>
<evidence type="ECO:0000256" key="1">
    <source>
        <dbReference type="ARBA" id="ARBA00011596"/>
    </source>
</evidence>
<dbReference type="Ensembl" id="ENSMODT00000026238.3">
    <property type="protein sequence ID" value="ENSMODP00000025777.3"/>
    <property type="gene ID" value="ENSMODG00000020608.3"/>
</dbReference>
<reference evidence="7 8" key="1">
    <citation type="journal article" date="2007" name="Nature">
        <title>Genome of the marsupial Monodelphis domestica reveals innovation in non-coding sequences.</title>
        <authorList>
            <person name="Mikkelsen T.S."/>
            <person name="Wakefield M.J."/>
            <person name="Aken B."/>
            <person name="Amemiya C.T."/>
            <person name="Chang J.L."/>
            <person name="Duke S."/>
            <person name="Garber M."/>
            <person name="Gentles A.J."/>
            <person name="Goodstadt L."/>
            <person name="Heger A."/>
            <person name="Jurka J."/>
            <person name="Kamal M."/>
            <person name="Mauceli E."/>
            <person name="Searle S.M."/>
            <person name="Sharpe T."/>
            <person name="Baker M.L."/>
            <person name="Batzer M.A."/>
            <person name="Benos P.V."/>
            <person name="Belov K."/>
            <person name="Clamp M."/>
            <person name="Cook A."/>
            <person name="Cuff J."/>
            <person name="Das R."/>
            <person name="Davidow L."/>
            <person name="Deakin J.E."/>
            <person name="Fazzari M.J."/>
            <person name="Glass J.L."/>
            <person name="Grabherr M."/>
            <person name="Greally J.M."/>
            <person name="Gu W."/>
            <person name="Hore T.A."/>
            <person name="Huttley G.A."/>
            <person name="Kleber M."/>
            <person name="Jirtle R.L."/>
            <person name="Koina E."/>
            <person name="Lee J.T."/>
            <person name="Mahony S."/>
            <person name="Marra M.A."/>
            <person name="Miller R.D."/>
            <person name="Nicholls R.D."/>
            <person name="Oda M."/>
            <person name="Papenfuss A.T."/>
            <person name="Parra Z.E."/>
            <person name="Pollock D.D."/>
            <person name="Ray D.A."/>
            <person name="Schein J.E."/>
            <person name="Speed T.P."/>
            <person name="Thompson K."/>
            <person name="VandeBerg J.L."/>
            <person name="Wade C.M."/>
            <person name="Walker J.A."/>
            <person name="Waters P.D."/>
            <person name="Webber C."/>
            <person name="Weidman J.R."/>
            <person name="Xie X."/>
            <person name="Zody M.C."/>
            <person name="Baldwin J."/>
            <person name="Abdouelleil A."/>
            <person name="Abdulkadir J."/>
            <person name="Abebe A."/>
            <person name="Abera B."/>
            <person name="Abreu J."/>
            <person name="Acer S.C."/>
            <person name="Aftuck L."/>
            <person name="Alexander A."/>
            <person name="An P."/>
            <person name="Anderson E."/>
            <person name="Anderson S."/>
            <person name="Arachi H."/>
            <person name="Azer M."/>
            <person name="Bachantsang P."/>
            <person name="Barry A."/>
            <person name="Bayul T."/>
            <person name="Berlin A."/>
            <person name="Bessette D."/>
            <person name="Bloom T."/>
            <person name="Bloom T."/>
            <person name="Boguslavskiy L."/>
            <person name="Bonnet C."/>
            <person name="Boukhgalter B."/>
            <person name="Bourzgui I."/>
            <person name="Brown A."/>
            <person name="Cahill P."/>
            <person name="Channer S."/>
            <person name="Cheshatsang Y."/>
            <person name="Chuda L."/>
            <person name="Citroen M."/>
            <person name="Collymore A."/>
            <person name="Cooke P."/>
            <person name="Costello M."/>
            <person name="D'Aco K."/>
            <person name="Daza R."/>
            <person name="De Haan G."/>
            <person name="DeGray S."/>
            <person name="DeMaso C."/>
            <person name="Dhargay N."/>
            <person name="Dooley K."/>
            <person name="Dooley E."/>
            <person name="Doricent M."/>
            <person name="Dorje P."/>
            <person name="Dorjee K."/>
            <person name="Dupes A."/>
            <person name="Elong R."/>
            <person name="Falk J."/>
            <person name="Farina A."/>
            <person name="Faro S."/>
            <person name="Ferguson D."/>
            <person name="Fisher S."/>
            <person name="Foley C.D."/>
            <person name="Franke A."/>
            <person name="Friedrich D."/>
            <person name="Gadbois L."/>
            <person name="Gearin G."/>
            <person name="Gearin C.R."/>
            <person name="Giannoukos G."/>
            <person name="Goode T."/>
            <person name="Graham J."/>
            <person name="Grandbois E."/>
            <person name="Grewal S."/>
            <person name="Gyaltsen K."/>
            <person name="Hafez N."/>
            <person name="Hagos B."/>
            <person name="Hall J."/>
            <person name="Henson C."/>
            <person name="Hollinger A."/>
            <person name="Honan T."/>
            <person name="Huard M.D."/>
            <person name="Hughes L."/>
            <person name="Hurhula B."/>
            <person name="Husby M.E."/>
            <person name="Kamat A."/>
            <person name="Kanga B."/>
            <person name="Kashin S."/>
            <person name="Khazanovich D."/>
            <person name="Kisner P."/>
            <person name="Lance K."/>
            <person name="Lara M."/>
            <person name="Lee W."/>
            <person name="Lennon N."/>
            <person name="Letendre F."/>
            <person name="LeVine R."/>
            <person name="Lipovsky A."/>
            <person name="Liu X."/>
            <person name="Liu J."/>
            <person name="Liu S."/>
            <person name="Lokyitsang T."/>
            <person name="Lokyitsang Y."/>
            <person name="Lubonja R."/>
            <person name="Lui A."/>
            <person name="MacDonald P."/>
            <person name="Magnisalis V."/>
            <person name="Maru K."/>
            <person name="Matthews C."/>
            <person name="McCusker W."/>
            <person name="McDonough S."/>
            <person name="Mehta T."/>
            <person name="Meldrim J."/>
            <person name="Meneus L."/>
            <person name="Mihai O."/>
            <person name="Mihalev A."/>
            <person name="Mihova T."/>
            <person name="Mittelman R."/>
            <person name="Mlenga V."/>
            <person name="Montmayeur A."/>
            <person name="Mulrain L."/>
            <person name="Navidi A."/>
            <person name="Naylor J."/>
            <person name="Negash T."/>
            <person name="Nguyen T."/>
            <person name="Nguyen N."/>
            <person name="Nicol R."/>
            <person name="Norbu C."/>
            <person name="Norbu N."/>
            <person name="Novod N."/>
            <person name="O'Neill B."/>
            <person name="Osman S."/>
            <person name="Markiewicz E."/>
            <person name="Oyono O.L."/>
            <person name="Patti C."/>
            <person name="Phunkhang P."/>
            <person name="Pierre F."/>
            <person name="Priest M."/>
            <person name="Raghuraman S."/>
            <person name="Rege F."/>
            <person name="Reyes R."/>
            <person name="Rise C."/>
            <person name="Rogov P."/>
            <person name="Ross K."/>
            <person name="Ryan E."/>
            <person name="Settipalli S."/>
            <person name="Shea T."/>
            <person name="Sherpa N."/>
            <person name="Shi L."/>
            <person name="Shih D."/>
            <person name="Sparrow T."/>
            <person name="Spaulding J."/>
            <person name="Stalker J."/>
            <person name="Stange-Thomann N."/>
            <person name="Stavropoulos S."/>
            <person name="Stone C."/>
            <person name="Strader C."/>
            <person name="Tesfaye S."/>
            <person name="Thomson T."/>
            <person name="Thoulutsang Y."/>
            <person name="Thoulutsang D."/>
            <person name="Topham K."/>
            <person name="Topping I."/>
            <person name="Tsamla T."/>
            <person name="Vassiliev H."/>
            <person name="Vo A."/>
            <person name="Wangchuk T."/>
            <person name="Wangdi T."/>
            <person name="Weiand M."/>
            <person name="Wilkinson J."/>
            <person name="Wilson A."/>
            <person name="Yadav S."/>
            <person name="Young G."/>
            <person name="Yu Q."/>
            <person name="Zembek L."/>
            <person name="Zhong D."/>
            <person name="Zimmer A."/>
            <person name="Zwirko Z."/>
            <person name="Jaffe D.B."/>
            <person name="Alvarez P."/>
            <person name="Brockman W."/>
            <person name="Butler J."/>
            <person name="Chin C."/>
            <person name="Gnerre S."/>
            <person name="MacCallum I."/>
            <person name="Graves J.A."/>
            <person name="Ponting C.P."/>
            <person name="Breen M."/>
            <person name="Samollow P.B."/>
            <person name="Lander E.S."/>
            <person name="Lindblad-Toh K."/>
        </authorList>
    </citation>
    <scope>NUCLEOTIDE SEQUENCE [LARGE SCALE GENOMIC DNA]</scope>
</reference>